<protein>
    <submittedName>
        <fullName evidence="2">Uncharacterized protein</fullName>
    </submittedName>
</protein>
<dbReference type="OrthoDB" id="4837986at2759"/>
<organism evidence="2 3">
    <name type="scientific">Colletotrichum higginsianum</name>
    <dbReference type="NCBI Taxonomy" id="80884"/>
    <lineage>
        <taxon>Eukaryota</taxon>
        <taxon>Fungi</taxon>
        <taxon>Dikarya</taxon>
        <taxon>Ascomycota</taxon>
        <taxon>Pezizomycotina</taxon>
        <taxon>Sordariomycetes</taxon>
        <taxon>Hypocreomycetidae</taxon>
        <taxon>Glomerellales</taxon>
        <taxon>Glomerellaceae</taxon>
        <taxon>Colletotrichum</taxon>
        <taxon>Colletotrichum destructivum species complex</taxon>
    </lineage>
</organism>
<dbReference type="AlphaFoldDB" id="A0A4T0WBV2"/>
<gene>
    <name evidence="2" type="ORF">CH35J_004655</name>
</gene>
<name>A0A4T0WBV2_9PEZI</name>
<feature type="region of interest" description="Disordered" evidence="1">
    <location>
        <begin position="1"/>
        <end position="35"/>
    </location>
</feature>
<dbReference type="EMBL" id="MWPZ01000003">
    <property type="protein sequence ID" value="TID02787.1"/>
    <property type="molecule type" value="Genomic_DNA"/>
</dbReference>
<proteinExistence type="predicted"/>
<sequence length="165" mass="18523">MASIHKGKSLARISNKTTAGLGEKAKPTPGRSANGIATVNALSTAVARNRPPADPQTRSDFGFDNLLSFLPDDEHRLLGVYRALYVPSKTLRRWASRGRKHLGKRIVSTLEMHRDTLPREYQFVMDNLYIWGLEDSQDAWAMASLEYDRLLKRGRRGLLEEASGE</sequence>
<evidence type="ECO:0000313" key="3">
    <source>
        <dbReference type="Proteomes" id="UP000305883"/>
    </source>
</evidence>
<accession>A0A4T0WBV2</accession>
<dbReference type="Proteomes" id="UP000305883">
    <property type="component" value="Unassembled WGS sequence"/>
</dbReference>
<evidence type="ECO:0000313" key="2">
    <source>
        <dbReference type="EMBL" id="TID02787.1"/>
    </source>
</evidence>
<comment type="caution">
    <text evidence="2">The sequence shown here is derived from an EMBL/GenBank/DDBJ whole genome shotgun (WGS) entry which is preliminary data.</text>
</comment>
<evidence type="ECO:0000256" key="1">
    <source>
        <dbReference type="SAM" id="MobiDB-lite"/>
    </source>
</evidence>
<reference evidence="2 3" key="1">
    <citation type="journal article" date="2019" name="Genome Biol. Evol.">
        <title>Genomic Plasticity Mediated by Transposable Elements in the Plant Pathogenic Fungus Colletotrichum higginsianum.</title>
        <authorList>
            <person name="Tsushima A."/>
            <person name="Gan P."/>
            <person name="Kumakura N."/>
            <person name="Narusaka M."/>
            <person name="Takano Y."/>
            <person name="Narusaka Y."/>
            <person name="Shirasu K."/>
        </authorList>
    </citation>
    <scope>NUCLEOTIDE SEQUENCE [LARGE SCALE GENOMIC DNA]</scope>
    <source>
        <strain evidence="2 3">MAFF305635-RFP</strain>
    </source>
</reference>